<dbReference type="PANTHER" id="PTHR30273">
    <property type="entry name" value="PERIPLASMIC SIGNAL SENSOR AND SIGMA FACTOR ACTIVATOR FECR-RELATED"/>
    <property type="match status" value="1"/>
</dbReference>
<dbReference type="GO" id="GO:0016989">
    <property type="term" value="F:sigma factor antagonist activity"/>
    <property type="evidence" value="ECO:0007669"/>
    <property type="project" value="TreeGrafter"/>
</dbReference>
<accession>A0A3E5F3W1</accession>
<dbReference type="EMBL" id="QSVA01000002">
    <property type="protein sequence ID" value="RGN96486.1"/>
    <property type="molecule type" value="Genomic_DNA"/>
</dbReference>
<feature type="transmembrane region" description="Helical" evidence="1">
    <location>
        <begin position="90"/>
        <end position="112"/>
    </location>
</feature>
<protein>
    <submittedName>
        <fullName evidence="4">FecR family protein</fullName>
    </submittedName>
</protein>
<dbReference type="InterPro" id="IPR012373">
    <property type="entry name" value="Ferrdict_sens_TM"/>
</dbReference>
<dbReference type="Pfam" id="PF04773">
    <property type="entry name" value="FecR"/>
    <property type="match status" value="1"/>
</dbReference>
<keyword evidence="1" id="KW-0472">Membrane</keyword>
<dbReference type="Gene3D" id="3.55.50.30">
    <property type="match status" value="1"/>
</dbReference>
<dbReference type="PIRSF" id="PIRSF018266">
    <property type="entry name" value="FecR"/>
    <property type="match status" value="1"/>
</dbReference>
<gene>
    <name evidence="4" type="ORF">DXB37_02150</name>
</gene>
<dbReference type="Gene3D" id="2.60.120.1440">
    <property type="match status" value="1"/>
</dbReference>
<evidence type="ECO:0000313" key="4">
    <source>
        <dbReference type="EMBL" id="RGN96486.1"/>
    </source>
</evidence>
<evidence type="ECO:0000259" key="2">
    <source>
        <dbReference type="Pfam" id="PF04773"/>
    </source>
</evidence>
<comment type="caution">
    <text evidence="4">The sequence shown here is derived from an EMBL/GenBank/DDBJ whole genome shotgun (WGS) entry which is preliminary data.</text>
</comment>
<keyword evidence="1" id="KW-0812">Transmembrane</keyword>
<keyword evidence="1" id="KW-1133">Transmembrane helix</keyword>
<dbReference type="RefSeq" id="WP_117599458.1">
    <property type="nucleotide sequence ID" value="NZ_BAABYI010000001.1"/>
</dbReference>
<dbReference type="PANTHER" id="PTHR30273:SF2">
    <property type="entry name" value="PROTEIN FECR"/>
    <property type="match status" value="1"/>
</dbReference>
<feature type="domain" description="Protein FecR C-terminal" evidence="3">
    <location>
        <begin position="263"/>
        <end position="323"/>
    </location>
</feature>
<dbReference type="InterPro" id="IPR006860">
    <property type="entry name" value="FecR"/>
</dbReference>
<dbReference type="AlphaFoldDB" id="A0A3E5F3W1"/>
<organism evidence="4 5">
    <name type="scientific">Bacteroides uniformis</name>
    <dbReference type="NCBI Taxonomy" id="820"/>
    <lineage>
        <taxon>Bacteria</taxon>
        <taxon>Pseudomonadati</taxon>
        <taxon>Bacteroidota</taxon>
        <taxon>Bacteroidia</taxon>
        <taxon>Bacteroidales</taxon>
        <taxon>Bacteroidaceae</taxon>
        <taxon>Bacteroides</taxon>
    </lineage>
</organism>
<proteinExistence type="predicted"/>
<feature type="domain" description="FecR protein" evidence="2">
    <location>
        <begin position="126"/>
        <end position="219"/>
    </location>
</feature>
<name>A0A3E5F3W1_BACUN</name>
<reference evidence="4 5" key="1">
    <citation type="submission" date="2018-08" db="EMBL/GenBank/DDBJ databases">
        <title>A genome reference for cultivated species of the human gut microbiota.</title>
        <authorList>
            <person name="Zou Y."/>
            <person name="Xue W."/>
            <person name="Luo G."/>
        </authorList>
    </citation>
    <scope>NUCLEOTIDE SEQUENCE [LARGE SCALE GENOMIC DNA]</scope>
    <source>
        <strain evidence="4 5">OM03-4</strain>
    </source>
</reference>
<evidence type="ECO:0000259" key="3">
    <source>
        <dbReference type="Pfam" id="PF16344"/>
    </source>
</evidence>
<dbReference type="Pfam" id="PF16344">
    <property type="entry name" value="FecR_C"/>
    <property type="match status" value="1"/>
</dbReference>
<sequence>MREENQYRIAELILRYLETKASLEEITELKEWISLSEENRIFFQKMRNIWEMTDPSTSQMNIDIQSALLKTKVKAGIEPGKTNVSTPKQIVLYFQRIAAILFFPILITLFTLMMNKKEESLTYYKASTPYGSISEIILPDSSKVWLDAGSTLEYPSQFINNTRRVCMSGEAYFEVHADKNNPFIIQADELEITATGTAFNVASFTHSMEQKITLISGKVSVSQGKETKHLLPGQQLTYQRNTKRMEITSTDTFKYIAWKDGIIAFRDDSLETILDRLEQVYKVRFVMKDLDIKQYTYRATFKGENLDEIINCMEEGAPIKFRKRYNDFKQGDTLTIEVSKK</sequence>
<evidence type="ECO:0000313" key="5">
    <source>
        <dbReference type="Proteomes" id="UP000260759"/>
    </source>
</evidence>
<evidence type="ECO:0000256" key="1">
    <source>
        <dbReference type="SAM" id="Phobius"/>
    </source>
</evidence>
<dbReference type="InterPro" id="IPR032508">
    <property type="entry name" value="FecR_C"/>
</dbReference>
<dbReference type="Proteomes" id="UP000260759">
    <property type="component" value="Unassembled WGS sequence"/>
</dbReference>